<organism evidence="9 10">
    <name type="scientific">Janibacter terrae</name>
    <dbReference type="NCBI Taxonomy" id="103817"/>
    <lineage>
        <taxon>Bacteria</taxon>
        <taxon>Bacillati</taxon>
        <taxon>Actinomycetota</taxon>
        <taxon>Actinomycetes</taxon>
        <taxon>Micrococcales</taxon>
        <taxon>Intrasporangiaceae</taxon>
        <taxon>Janibacter</taxon>
    </lineage>
</organism>
<reference evidence="9 10" key="1">
    <citation type="submission" date="2022-09" db="EMBL/GenBank/DDBJ databases">
        <title>Complete genome sequence of Janibacter terrae strain COS04-44, PCL-degrading bacteria isolated from oil spilled coast.</title>
        <authorList>
            <person name="Park H."/>
            <person name="Kim J.Y."/>
            <person name="An S.H."/>
            <person name="Lee C.M."/>
            <person name="Weon H.-Y."/>
        </authorList>
    </citation>
    <scope>NUCLEOTIDE SEQUENCE [LARGE SCALE GENOMIC DNA]</scope>
    <source>
        <strain evidence="9 10">COS04-44</strain>
    </source>
</reference>
<proteinExistence type="predicted"/>
<keyword evidence="5 6" id="KW-0472">Membrane</keyword>
<dbReference type="SUPFAM" id="SSF53300">
    <property type="entry name" value="vWA-like"/>
    <property type="match status" value="1"/>
</dbReference>
<name>A0ABZ2F9A5_9MICO</name>
<keyword evidence="4 6" id="KW-1133">Transmembrane helix</keyword>
<keyword evidence="10" id="KW-1185">Reference proteome</keyword>
<dbReference type="Pfam" id="PF13519">
    <property type="entry name" value="VWA_2"/>
    <property type="match status" value="1"/>
</dbReference>
<feature type="transmembrane region" description="Helical" evidence="6">
    <location>
        <begin position="590"/>
        <end position="611"/>
    </location>
</feature>
<dbReference type="PANTHER" id="PTHR35007:SF1">
    <property type="entry name" value="PILUS ASSEMBLY PROTEIN"/>
    <property type="match status" value="1"/>
</dbReference>
<dbReference type="PROSITE" id="PS50234">
    <property type="entry name" value="VWFA"/>
    <property type="match status" value="1"/>
</dbReference>
<evidence type="ECO:0000256" key="3">
    <source>
        <dbReference type="ARBA" id="ARBA00022692"/>
    </source>
</evidence>
<keyword evidence="3 6" id="KW-0812">Transmembrane</keyword>
<dbReference type="InterPro" id="IPR018076">
    <property type="entry name" value="T2SS_GspF_dom"/>
</dbReference>
<feature type="chain" id="PRO_5047196363" evidence="7">
    <location>
        <begin position="29"/>
        <end position="649"/>
    </location>
</feature>
<dbReference type="Gene3D" id="1.20.81.30">
    <property type="entry name" value="Type II secretion system (T2SS), domain F"/>
    <property type="match status" value="1"/>
</dbReference>
<dbReference type="PANTHER" id="PTHR35007">
    <property type="entry name" value="INTEGRAL MEMBRANE PROTEIN-RELATED"/>
    <property type="match status" value="1"/>
</dbReference>
<dbReference type="Pfam" id="PF00482">
    <property type="entry name" value="T2SSF"/>
    <property type="match status" value="1"/>
</dbReference>
<dbReference type="InterPro" id="IPR036465">
    <property type="entry name" value="vWFA_dom_sf"/>
</dbReference>
<evidence type="ECO:0000259" key="8">
    <source>
        <dbReference type="PROSITE" id="PS50234"/>
    </source>
</evidence>
<dbReference type="InterPro" id="IPR002035">
    <property type="entry name" value="VWF_A"/>
</dbReference>
<feature type="transmembrane region" description="Helical" evidence="6">
    <location>
        <begin position="446"/>
        <end position="466"/>
    </location>
</feature>
<gene>
    <name evidence="9" type="ORF">N5P18_09020</name>
</gene>
<evidence type="ECO:0000313" key="9">
    <source>
        <dbReference type="EMBL" id="WWF03853.1"/>
    </source>
</evidence>
<dbReference type="RefSeq" id="WP_068328808.1">
    <property type="nucleotide sequence ID" value="NZ_CP104874.1"/>
</dbReference>
<dbReference type="InterPro" id="IPR042094">
    <property type="entry name" value="T2SS_GspF_sf"/>
</dbReference>
<evidence type="ECO:0000256" key="7">
    <source>
        <dbReference type="SAM" id="SignalP"/>
    </source>
</evidence>
<feature type="domain" description="VWFA" evidence="8">
    <location>
        <begin position="85"/>
        <end position="253"/>
    </location>
</feature>
<feature type="signal peptide" evidence="7">
    <location>
        <begin position="1"/>
        <end position="28"/>
    </location>
</feature>
<evidence type="ECO:0000256" key="1">
    <source>
        <dbReference type="ARBA" id="ARBA00004651"/>
    </source>
</evidence>
<dbReference type="Proteomes" id="UP001381003">
    <property type="component" value="Chromosome"/>
</dbReference>
<evidence type="ECO:0000256" key="2">
    <source>
        <dbReference type="ARBA" id="ARBA00022475"/>
    </source>
</evidence>
<evidence type="ECO:0000313" key="10">
    <source>
        <dbReference type="Proteomes" id="UP001381003"/>
    </source>
</evidence>
<dbReference type="SMART" id="SM00327">
    <property type="entry name" value="VWA"/>
    <property type="match status" value="1"/>
</dbReference>
<dbReference type="Gene3D" id="3.40.50.410">
    <property type="entry name" value="von Willebrand factor, type A domain"/>
    <property type="match status" value="1"/>
</dbReference>
<feature type="transmembrane region" description="Helical" evidence="6">
    <location>
        <begin position="617"/>
        <end position="641"/>
    </location>
</feature>
<comment type="subcellular location">
    <subcellularLocation>
        <location evidence="1">Cell membrane</location>
        <topology evidence="1">Multi-pass membrane protein</topology>
    </subcellularLocation>
</comment>
<sequence>MMRFLARLLGSVLAFLVVAALGAAPAAAVTKVSIGNVEVDGTSVTGVLTFRSAEVVEVDPRGLVAKVDGEAREVVASESSSIKRTSMLVIDTSGSMGADGMRTVRSATKAYLAEAPKDVRVGVATFADTAGVDQAPTADRGRVQRVVDGLVSYGDTSLYAGVTAAAKALGDEGDRSIVLLSDGADTISTARTSDRKKATKALRDRGIRVDVVRFNTDDPDATTALQGFARAGGGSVISAGDAQEVGRAFEGSARALQSQSSFEITTPEPLVGSHVIRLEGTAGGEPFVVEQRFDLGAGAGPAAVAPTLDPGDGALGQIAAPGMTSSLWPWLGALSLGLAISLFAYGMLTPTLLTRRERRLAAIDTYVVPGMATRADARAASPPVREQLVAFGERTMHGRSSTTRTMQLINRADLPLRAGEWFVIRLGATLGGLVIGALLLPGPWLLGIVVGLVAGVFLPQLVLRYLAARRAKAFERVLPQSLTLVATTLRSGFGLPQALSAVAQDSAPPVDREFSRALAETRIGTDIGDALERMADRMGSDAMHMAVMAIRIQREVGGNLAETLETTARTLLERETLKRQIATLSAEGRLSAQILIGLPIGMFLYMLYVNYDYIQLLWTTSIGLIMLIGAVTQMIVGVVWMRRVVKIEV</sequence>
<evidence type="ECO:0000256" key="5">
    <source>
        <dbReference type="ARBA" id="ARBA00023136"/>
    </source>
</evidence>
<keyword evidence="7" id="KW-0732">Signal</keyword>
<protein>
    <submittedName>
        <fullName evidence="9">Type II secretion system F family protein</fullName>
    </submittedName>
</protein>
<feature type="transmembrane region" description="Helical" evidence="6">
    <location>
        <begin position="421"/>
        <end position="440"/>
    </location>
</feature>
<dbReference type="EMBL" id="CP104874">
    <property type="protein sequence ID" value="WWF03853.1"/>
    <property type="molecule type" value="Genomic_DNA"/>
</dbReference>
<evidence type="ECO:0000256" key="6">
    <source>
        <dbReference type="SAM" id="Phobius"/>
    </source>
</evidence>
<evidence type="ECO:0000256" key="4">
    <source>
        <dbReference type="ARBA" id="ARBA00022989"/>
    </source>
</evidence>
<keyword evidence="2" id="KW-1003">Cell membrane</keyword>
<accession>A0ABZ2F9A5</accession>
<feature type="transmembrane region" description="Helical" evidence="6">
    <location>
        <begin position="327"/>
        <end position="348"/>
    </location>
</feature>